<accession>A0ABT2HTK5</accession>
<dbReference type="InterPro" id="IPR003115">
    <property type="entry name" value="ParB_N"/>
</dbReference>
<sequence>MTTKTKREVVELPIEAVKPNPANIRDEIDSEAEDLKALAHEVKVYGIVQPLVVFPAVDDDGATVQDRYMIADGHRRVEAAKAAGLATVPAIVKETEDAAAAAVQIMLTTGRNHKVLNRREEARGIQQLLDLGVSKTRISKEFKQKSQHVEAKAKITAAPEELQLPYYTGAVDLEGMIELQKLEAEDPELHEQIAGVVVNRAQHERVDVTRHIAQARRRRAAARTKAELEEAGAKEAAWDAPYSFSPWIDVTTDKAGDPLPVAEHVAQGHQYRIDEDAAEDEQLTWYKKPKRTAEPKPEVSEQERAERKQIRELNKELSLTAVSRDKHMRLKLQQQKPAELSVLQRMLARRIWREAGFWSAGGSYDPDDSKAVLLEEITGLRRPQRTDDMDHQQLWDEWVQWRQRVLAKFTTLSMGQLIFVFEYISTRTVDRDLHKAAGYRRVLDKPSGESGDHFGWRMDYLEQLSDWGWVFDEHEQAATAFWAAKDNTTEGGHDG</sequence>
<dbReference type="Gene3D" id="1.10.10.2830">
    <property type="match status" value="1"/>
</dbReference>
<comment type="caution">
    <text evidence="4">The sequence shown here is derived from an EMBL/GenBank/DDBJ whole genome shotgun (WGS) entry which is preliminary data.</text>
</comment>
<protein>
    <submittedName>
        <fullName evidence="4">ParB/RepB/Spo0J family partition protein</fullName>
    </submittedName>
</protein>
<dbReference type="SUPFAM" id="SSF110849">
    <property type="entry name" value="ParB/Sulfiredoxin"/>
    <property type="match status" value="1"/>
</dbReference>
<dbReference type="SUPFAM" id="SSF109709">
    <property type="entry name" value="KorB DNA-binding domain-like"/>
    <property type="match status" value="1"/>
</dbReference>
<feature type="domain" description="ParB-like N-terminal" evidence="3">
    <location>
        <begin position="10"/>
        <end position="109"/>
    </location>
</feature>
<reference evidence="4 5" key="1">
    <citation type="submission" date="2022-04" db="EMBL/GenBank/DDBJ databases">
        <title>Human microbiome associated bacterial genomes.</title>
        <authorList>
            <person name="Sandstrom S."/>
            <person name="Salamzade R."/>
            <person name="Kalan L.R."/>
        </authorList>
    </citation>
    <scope>NUCLEOTIDE SEQUENCE [LARGE SCALE GENOMIC DNA]</scope>
    <source>
        <strain evidence="5">p3-SID767</strain>
    </source>
</reference>
<dbReference type="Gene3D" id="3.90.1530.10">
    <property type="entry name" value="Conserved hypothetical protein from pyrococcus furiosus pfu- 392566-001, ParB domain"/>
    <property type="match status" value="1"/>
</dbReference>
<dbReference type="RefSeq" id="WP_260073947.1">
    <property type="nucleotide sequence ID" value="NZ_JALXMO010000062.1"/>
</dbReference>
<dbReference type="InterPro" id="IPR004437">
    <property type="entry name" value="ParB/RepB/Spo0J"/>
</dbReference>
<evidence type="ECO:0000313" key="5">
    <source>
        <dbReference type="Proteomes" id="UP001205046"/>
    </source>
</evidence>
<dbReference type="Proteomes" id="UP001205046">
    <property type="component" value="Unassembled WGS sequence"/>
</dbReference>
<feature type="region of interest" description="Disordered" evidence="2">
    <location>
        <begin position="285"/>
        <end position="306"/>
    </location>
</feature>
<name>A0ABT2HTK5_9MICC</name>
<dbReference type="InterPro" id="IPR036086">
    <property type="entry name" value="ParB/Sulfiredoxin_sf"/>
</dbReference>
<dbReference type="InterPro" id="IPR050336">
    <property type="entry name" value="Chromosome_partition/occlusion"/>
</dbReference>
<proteinExistence type="inferred from homology"/>
<dbReference type="SMART" id="SM00470">
    <property type="entry name" value="ParB"/>
    <property type="match status" value="1"/>
</dbReference>
<keyword evidence="5" id="KW-1185">Reference proteome</keyword>
<evidence type="ECO:0000313" key="4">
    <source>
        <dbReference type="EMBL" id="MCT1608026.1"/>
    </source>
</evidence>
<organism evidence="4 5">
    <name type="scientific">Nesterenkonia massiliensis</name>
    <dbReference type="NCBI Taxonomy" id="1232429"/>
    <lineage>
        <taxon>Bacteria</taxon>
        <taxon>Bacillati</taxon>
        <taxon>Actinomycetota</taxon>
        <taxon>Actinomycetes</taxon>
        <taxon>Micrococcales</taxon>
        <taxon>Micrococcaceae</taxon>
        <taxon>Nesterenkonia</taxon>
    </lineage>
</organism>
<evidence type="ECO:0000256" key="2">
    <source>
        <dbReference type="SAM" id="MobiDB-lite"/>
    </source>
</evidence>
<feature type="compositionally biased region" description="Basic and acidic residues" evidence="2">
    <location>
        <begin position="291"/>
        <end position="306"/>
    </location>
</feature>
<dbReference type="Pfam" id="PF02195">
    <property type="entry name" value="ParB_N"/>
    <property type="match status" value="1"/>
</dbReference>
<dbReference type="PANTHER" id="PTHR33375:SF1">
    <property type="entry name" value="CHROMOSOME-PARTITIONING PROTEIN PARB-RELATED"/>
    <property type="match status" value="1"/>
</dbReference>
<dbReference type="NCBIfam" id="TIGR00180">
    <property type="entry name" value="parB_part"/>
    <property type="match status" value="1"/>
</dbReference>
<evidence type="ECO:0000259" key="3">
    <source>
        <dbReference type="SMART" id="SM00470"/>
    </source>
</evidence>
<comment type="similarity">
    <text evidence="1">Belongs to the ParB family.</text>
</comment>
<dbReference type="EMBL" id="JALXMO010000062">
    <property type="protein sequence ID" value="MCT1608026.1"/>
    <property type="molecule type" value="Genomic_DNA"/>
</dbReference>
<dbReference type="PANTHER" id="PTHR33375">
    <property type="entry name" value="CHROMOSOME-PARTITIONING PROTEIN PARB-RELATED"/>
    <property type="match status" value="1"/>
</dbReference>
<evidence type="ECO:0000256" key="1">
    <source>
        <dbReference type="ARBA" id="ARBA00006295"/>
    </source>
</evidence>
<gene>
    <name evidence="4" type="ORF">M3B43_12030</name>
</gene>